<keyword evidence="1" id="KW-0472">Membrane</keyword>
<dbReference type="OrthoDB" id="5186924at2"/>
<name>A0A5D4H1I5_9HYPH</name>
<comment type="caution">
    <text evidence="3">The sequence shown here is derived from an EMBL/GenBank/DDBJ whole genome shotgun (WGS) entry which is preliminary data.</text>
</comment>
<dbReference type="Proteomes" id="UP000323258">
    <property type="component" value="Unassembled WGS sequence"/>
</dbReference>
<feature type="domain" description="DUF1468" evidence="2">
    <location>
        <begin position="10"/>
        <end position="142"/>
    </location>
</feature>
<dbReference type="AlphaFoldDB" id="A0A5D4H1I5"/>
<dbReference type="EMBL" id="VSZS01000054">
    <property type="protein sequence ID" value="TYR34911.1"/>
    <property type="molecule type" value="Genomic_DNA"/>
</dbReference>
<sequence length="149" mass="16583">MLSRDYRDIIGGAILLVFGLWVAWYAGQHYETGTFRRMGPGMFPMILGLILAGFGIAVAIPAFFRTGTKLEIRLWTPLFVLLGVASFALLVRPFGLFPAIVSVTVISSLAELRFRPVTLVLLSAALCLMVWLIFRVGLGLPMAMYRWPF</sequence>
<keyword evidence="4" id="KW-1185">Reference proteome</keyword>
<proteinExistence type="predicted"/>
<evidence type="ECO:0000256" key="1">
    <source>
        <dbReference type="SAM" id="Phobius"/>
    </source>
</evidence>
<dbReference type="InterPro" id="IPR009936">
    <property type="entry name" value="DUF1468"/>
</dbReference>
<feature type="transmembrane region" description="Helical" evidence="1">
    <location>
        <begin position="76"/>
        <end position="97"/>
    </location>
</feature>
<organism evidence="3 4">
    <name type="scientific">Neoaquamicrobium microcysteis</name>
    <dbReference type="NCBI Taxonomy" id="2682781"/>
    <lineage>
        <taxon>Bacteria</taxon>
        <taxon>Pseudomonadati</taxon>
        <taxon>Pseudomonadota</taxon>
        <taxon>Alphaproteobacteria</taxon>
        <taxon>Hyphomicrobiales</taxon>
        <taxon>Phyllobacteriaceae</taxon>
        <taxon>Neoaquamicrobium</taxon>
    </lineage>
</organism>
<keyword evidence="1" id="KW-0812">Transmembrane</keyword>
<evidence type="ECO:0000313" key="3">
    <source>
        <dbReference type="EMBL" id="TYR34911.1"/>
    </source>
</evidence>
<reference evidence="3 4" key="2">
    <citation type="submission" date="2019-09" db="EMBL/GenBank/DDBJ databases">
        <title>Mesorhizobium sp. MaA-C15 isolated from Microcystis aeruginosa.</title>
        <authorList>
            <person name="Jeong S.E."/>
            <person name="Jin H.M."/>
            <person name="Jeon C.O."/>
        </authorList>
    </citation>
    <scope>NUCLEOTIDE SEQUENCE [LARGE SCALE GENOMIC DNA]</scope>
    <source>
        <strain evidence="3 4">MaA-C15</strain>
    </source>
</reference>
<dbReference type="RefSeq" id="WP_148913328.1">
    <property type="nucleotide sequence ID" value="NZ_VSZS01000054.1"/>
</dbReference>
<dbReference type="Pfam" id="PF07331">
    <property type="entry name" value="TctB"/>
    <property type="match status" value="1"/>
</dbReference>
<keyword evidence="1" id="KW-1133">Transmembrane helix</keyword>
<feature type="transmembrane region" description="Helical" evidence="1">
    <location>
        <begin position="117"/>
        <end position="138"/>
    </location>
</feature>
<accession>A0A5D4H1I5</accession>
<reference evidence="3 4" key="1">
    <citation type="submission" date="2019-08" db="EMBL/GenBank/DDBJ databases">
        <authorList>
            <person name="Seo Y.L."/>
        </authorList>
    </citation>
    <scope>NUCLEOTIDE SEQUENCE [LARGE SCALE GENOMIC DNA]</scope>
    <source>
        <strain evidence="3 4">MaA-C15</strain>
    </source>
</reference>
<feature type="transmembrane region" description="Helical" evidence="1">
    <location>
        <begin position="42"/>
        <end position="64"/>
    </location>
</feature>
<evidence type="ECO:0000259" key="2">
    <source>
        <dbReference type="Pfam" id="PF07331"/>
    </source>
</evidence>
<gene>
    <name evidence="3" type="ORF">FY036_03575</name>
</gene>
<protein>
    <submittedName>
        <fullName evidence="3">Tripartite tricarboxylate transporter TctB family protein</fullName>
    </submittedName>
</protein>
<feature type="transmembrane region" description="Helical" evidence="1">
    <location>
        <begin position="9"/>
        <end position="27"/>
    </location>
</feature>
<evidence type="ECO:0000313" key="4">
    <source>
        <dbReference type="Proteomes" id="UP000323258"/>
    </source>
</evidence>